<dbReference type="AlphaFoldDB" id="A0A173GNL2"/>
<evidence type="ECO:0000256" key="3">
    <source>
        <dbReference type="ARBA" id="ARBA00022679"/>
    </source>
</evidence>
<name>A0A173GNL2_9HYPO</name>
<evidence type="ECO:0000313" key="5">
    <source>
        <dbReference type="EMBL" id="ANH56611.1"/>
    </source>
</evidence>
<protein>
    <recommendedName>
        <fullName evidence="6">Galactosyl transferase GMA12/MNN10 family protein</fullName>
    </recommendedName>
</protein>
<dbReference type="EMBL" id="KU202701">
    <property type="protein sequence ID" value="ANH56611.1"/>
    <property type="molecule type" value="Genomic_DNA"/>
</dbReference>
<sequence>MNDEHARIGIISIVHSSPNRAYERALQTHKVHSQRHAYPMFVQRIDPQDGFWTKPAFIHYIILRELRKPATQRLQWLFWFDADTIILNYNIALEDFLPPDQDAVLRKINILVADDSNGLNSGVFGIRVSRYAAELFAGILAFRGFESDSALWFEDESAMEILLKRRRFVNHVAKVPQRWFNAYESEDKNPGPEYIHPGDLLVHFAGVAEREKHMLRWADRSEEMNPRWNIPLYETDFPEESDRFWNRTKSVQMARLNHWHKGNAYLETSLKKVNETLAEWLNTAEAKSDNYTTLVEVVENSVSFLGNSTKWEQDTIIKDDLHDLSKVVLELEDVRATPPPPPHPGGLVVQPRTPFRRGGPKICDKLDSTGTR</sequence>
<dbReference type="Pfam" id="PF05637">
    <property type="entry name" value="Glyco_transf_34"/>
    <property type="match status" value="1"/>
</dbReference>
<evidence type="ECO:0008006" key="6">
    <source>
        <dbReference type="Google" id="ProtNLM"/>
    </source>
</evidence>
<dbReference type="Gene3D" id="3.90.550.10">
    <property type="entry name" value="Spore Coat Polysaccharide Biosynthesis Protein SpsA, Chain A"/>
    <property type="match status" value="1"/>
</dbReference>
<reference evidence="5" key="1">
    <citation type="journal article" date="2016" name="BMC Genomics">
        <title>Genome sequence and comparative analysis of clavicipitaceous insect-pathogenic fungus Aschersonia badia with Metarhizium spp.</title>
        <authorList>
            <person name="Agrawal Y."/>
            <person name="Narwani T."/>
            <person name="Subramanian S."/>
        </authorList>
    </citation>
    <scope>NUCLEOTIDE SEQUENCE</scope>
    <source>
        <strain evidence="5">MTCC 10142</strain>
    </source>
</reference>
<feature type="region of interest" description="Disordered" evidence="4">
    <location>
        <begin position="336"/>
        <end position="372"/>
    </location>
</feature>
<dbReference type="GO" id="GO:0000139">
    <property type="term" value="C:Golgi membrane"/>
    <property type="evidence" value="ECO:0007669"/>
    <property type="project" value="TreeGrafter"/>
</dbReference>
<dbReference type="PANTHER" id="PTHR31306">
    <property type="entry name" value="ALPHA-1,6-MANNOSYLTRANSFERASE MNN11-RELATED"/>
    <property type="match status" value="1"/>
</dbReference>
<dbReference type="InterPro" id="IPR008630">
    <property type="entry name" value="Glyco_trans_34"/>
</dbReference>
<proteinExistence type="inferred from homology"/>
<organism evidence="5">
    <name type="scientific">Hypocrella siamensis</name>
    <dbReference type="NCBI Taxonomy" id="696354"/>
    <lineage>
        <taxon>Eukaryota</taxon>
        <taxon>Fungi</taxon>
        <taxon>Dikarya</taxon>
        <taxon>Ascomycota</taxon>
        <taxon>Pezizomycotina</taxon>
        <taxon>Sordariomycetes</taxon>
        <taxon>Hypocreomycetidae</taxon>
        <taxon>Hypocreales</taxon>
        <taxon>Clavicipitaceae</taxon>
        <taxon>Hypocrella</taxon>
    </lineage>
</organism>
<keyword evidence="3" id="KW-0808">Transferase</keyword>
<evidence type="ECO:0000256" key="4">
    <source>
        <dbReference type="SAM" id="MobiDB-lite"/>
    </source>
</evidence>
<keyword evidence="2" id="KW-0328">Glycosyltransferase</keyword>
<dbReference type="GO" id="GO:0006487">
    <property type="term" value="P:protein N-linked glycosylation"/>
    <property type="evidence" value="ECO:0007669"/>
    <property type="project" value="TreeGrafter"/>
</dbReference>
<feature type="compositionally biased region" description="Basic and acidic residues" evidence="4">
    <location>
        <begin position="362"/>
        <end position="372"/>
    </location>
</feature>
<evidence type="ECO:0000256" key="1">
    <source>
        <dbReference type="ARBA" id="ARBA00005664"/>
    </source>
</evidence>
<accession>A0A173GNL2</accession>
<feature type="non-terminal residue" evidence="5">
    <location>
        <position position="372"/>
    </location>
</feature>
<dbReference type="GO" id="GO:0016757">
    <property type="term" value="F:glycosyltransferase activity"/>
    <property type="evidence" value="ECO:0007669"/>
    <property type="project" value="UniProtKB-KW"/>
</dbReference>
<evidence type="ECO:0000256" key="2">
    <source>
        <dbReference type="ARBA" id="ARBA00022676"/>
    </source>
</evidence>
<dbReference type="InterPro" id="IPR029044">
    <property type="entry name" value="Nucleotide-diphossugar_trans"/>
</dbReference>
<comment type="similarity">
    <text evidence="1">Belongs to the glycosyltransferase 34 family.</text>
</comment>
<dbReference type="PANTHER" id="PTHR31306:SF8">
    <property type="entry name" value="GLYCOSYLTRANSFERASE FAMILY 34 PROTEIN"/>
    <property type="match status" value="1"/>
</dbReference>